<evidence type="ECO:0000313" key="8">
    <source>
        <dbReference type="EMBL" id="KAF9591838.1"/>
    </source>
</evidence>
<dbReference type="CDD" id="cd17417">
    <property type="entry name" value="MFS_NPF5"/>
    <property type="match status" value="1"/>
</dbReference>
<protein>
    <recommendedName>
        <fullName evidence="10">NPF family transporter</fullName>
    </recommendedName>
</protein>
<evidence type="ECO:0000256" key="2">
    <source>
        <dbReference type="ARBA" id="ARBA00005982"/>
    </source>
</evidence>
<feature type="compositionally biased region" description="Basic and acidic residues" evidence="6">
    <location>
        <begin position="1"/>
        <end position="28"/>
    </location>
</feature>
<keyword evidence="9" id="KW-1185">Reference proteome</keyword>
<gene>
    <name evidence="8" type="ORF">IFM89_008488</name>
</gene>
<comment type="subcellular location">
    <subcellularLocation>
        <location evidence="1">Membrane</location>
        <topology evidence="1">Multi-pass membrane protein</topology>
    </subcellularLocation>
</comment>
<feature type="transmembrane region" description="Helical" evidence="7">
    <location>
        <begin position="193"/>
        <end position="216"/>
    </location>
</feature>
<accession>A0A835H772</accession>
<dbReference type="InterPro" id="IPR044739">
    <property type="entry name" value="NRT1/PTR"/>
</dbReference>
<dbReference type="GO" id="GO:0071916">
    <property type="term" value="F:dipeptide transmembrane transporter activity"/>
    <property type="evidence" value="ECO:0007669"/>
    <property type="project" value="InterPro"/>
</dbReference>
<evidence type="ECO:0000256" key="5">
    <source>
        <dbReference type="ARBA" id="ARBA00023136"/>
    </source>
</evidence>
<dbReference type="InterPro" id="IPR000109">
    <property type="entry name" value="POT_fam"/>
</dbReference>
<feature type="transmembrane region" description="Helical" evidence="7">
    <location>
        <begin position="109"/>
        <end position="132"/>
    </location>
</feature>
<evidence type="ECO:0008006" key="10">
    <source>
        <dbReference type="Google" id="ProtNLM"/>
    </source>
</evidence>
<organism evidence="8 9">
    <name type="scientific">Coptis chinensis</name>
    <dbReference type="NCBI Taxonomy" id="261450"/>
    <lineage>
        <taxon>Eukaryota</taxon>
        <taxon>Viridiplantae</taxon>
        <taxon>Streptophyta</taxon>
        <taxon>Embryophyta</taxon>
        <taxon>Tracheophyta</taxon>
        <taxon>Spermatophyta</taxon>
        <taxon>Magnoliopsida</taxon>
        <taxon>Ranunculales</taxon>
        <taxon>Ranunculaceae</taxon>
        <taxon>Coptidoideae</taxon>
        <taxon>Coptis</taxon>
    </lineage>
</organism>
<evidence type="ECO:0000256" key="4">
    <source>
        <dbReference type="ARBA" id="ARBA00022989"/>
    </source>
</evidence>
<feature type="transmembrane region" description="Helical" evidence="7">
    <location>
        <begin position="351"/>
        <end position="370"/>
    </location>
</feature>
<feature type="region of interest" description="Disordered" evidence="6">
    <location>
        <begin position="1"/>
        <end position="34"/>
    </location>
</feature>
<dbReference type="PANTHER" id="PTHR11654">
    <property type="entry name" value="OLIGOPEPTIDE TRANSPORTER-RELATED"/>
    <property type="match status" value="1"/>
</dbReference>
<dbReference type="SUPFAM" id="SSF103473">
    <property type="entry name" value="MFS general substrate transporter"/>
    <property type="match status" value="1"/>
</dbReference>
<evidence type="ECO:0000256" key="1">
    <source>
        <dbReference type="ARBA" id="ARBA00004141"/>
    </source>
</evidence>
<feature type="transmembrane region" description="Helical" evidence="7">
    <location>
        <begin position="513"/>
        <end position="534"/>
    </location>
</feature>
<dbReference type="AlphaFoldDB" id="A0A835H772"/>
<feature type="transmembrane region" description="Helical" evidence="7">
    <location>
        <begin position="84"/>
        <end position="102"/>
    </location>
</feature>
<dbReference type="OrthoDB" id="8904098at2759"/>
<comment type="caution">
    <text evidence="8">The sequence shown here is derived from an EMBL/GenBank/DDBJ whole genome shotgun (WGS) entry which is preliminary data.</text>
</comment>
<reference evidence="8 9" key="1">
    <citation type="submission" date="2020-10" db="EMBL/GenBank/DDBJ databases">
        <title>The Coptis chinensis genome and diversification of protoberbering-type alkaloids.</title>
        <authorList>
            <person name="Wang B."/>
            <person name="Shu S."/>
            <person name="Song C."/>
            <person name="Liu Y."/>
        </authorList>
    </citation>
    <scope>NUCLEOTIDE SEQUENCE [LARGE SCALE GENOMIC DNA]</scope>
    <source>
        <strain evidence="8">HL-2020</strain>
        <tissue evidence="8">Leaf</tissue>
    </source>
</reference>
<proteinExistence type="inferred from homology"/>
<dbReference type="GO" id="GO:0016020">
    <property type="term" value="C:membrane"/>
    <property type="evidence" value="ECO:0007669"/>
    <property type="project" value="UniProtKB-SubCell"/>
</dbReference>
<feature type="transmembrane region" description="Helical" evidence="7">
    <location>
        <begin position="559"/>
        <end position="578"/>
    </location>
</feature>
<feature type="transmembrane region" description="Helical" evidence="7">
    <location>
        <begin position="390"/>
        <end position="410"/>
    </location>
</feature>
<feature type="transmembrane region" description="Helical" evidence="7">
    <location>
        <begin position="430"/>
        <end position="447"/>
    </location>
</feature>
<dbReference type="Gene3D" id="1.20.1250.20">
    <property type="entry name" value="MFS general substrate transporter like domains"/>
    <property type="match status" value="1"/>
</dbReference>
<keyword evidence="4 7" id="KW-1133">Transmembrane helix</keyword>
<name>A0A835H772_9MAGN</name>
<feature type="transmembrane region" description="Helical" evidence="7">
    <location>
        <begin position="482"/>
        <end position="501"/>
    </location>
</feature>
<dbReference type="InterPro" id="IPR036259">
    <property type="entry name" value="MFS_trans_sf"/>
</dbReference>
<feature type="transmembrane region" description="Helical" evidence="7">
    <location>
        <begin position="222"/>
        <end position="242"/>
    </location>
</feature>
<sequence length="604" mass="68053">MEEQQKRMRREDDEMEEQKWVYDSSQDHKGRRPSRASTGVWKAALFIIVIEFIERLCYFGISTNLITYLTKVIRQDIKNAARSVNYWVGVTTMMPLIGGFLADSYLGRFNMVLLSSSIYVVGLCLLTMSQLIPSLQPCHVKTCDRARGSHEVVFFLAIYLVSVATGGHKPALESFGADQFDDNHPEERKKKMSYFNWWNSGICCGLFLGVTVIVYMEDRVSWVASYVILTVVMGISIIMFYVGKPFYRYRAPQGSPLTPMLQVLVAAVAKRDLPYPCDPAQLYQVPFSDKNQRSVLLHHTNKLRFLDKAAILENIEDEEDVSSTNRQRSPWRLATVSQVEELKLVVNMVPIWFSTLAFGMSLAQTSTFFIKQGSTMNRKIGDVLEIPPASMFSMAAIAMILSIIIFDRVLEPKLRRVTRKERGITILQRIGIGMVLSMLSMFIASGIERKRLQVAMRHVTVSGGLKGNVVVPMSIFWLAPQFLINGIGDGFALVGMQEFFYDQVPDTMRSLGIALYFSALGIADFISGLLITIVDHLTSTGGAGSWFAKDLNHSRLDKFYFLLGVMNAMNLCLYLFLATKYSYKNVERVVGAADSHGDAVQNKD</sequence>
<dbReference type="GO" id="GO:0042937">
    <property type="term" value="F:tripeptide transmembrane transporter activity"/>
    <property type="evidence" value="ECO:0007669"/>
    <property type="project" value="InterPro"/>
</dbReference>
<evidence type="ECO:0000313" key="9">
    <source>
        <dbReference type="Proteomes" id="UP000631114"/>
    </source>
</evidence>
<keyword evidence="3 7" id="KW-0812">Transmembrane</keyword>
<keyword evidence="5 7" id="KW-0472">Membrane</keyword>
<dbReference type="Pfam" id="PF00854">
    <property type="entry name" value="PTR2"/>
    <property type="match status" value="1"/>
</dbReference>
<dbReference type="Proteomes" id="UP000631114">
    <property type="component" value="Unassembled WGS sequence"/>
</dbReference>
<dbReference type="EMBL" id="JADFTS010000008">
    <property type="protein sequence ID" value="KAF9591838.1"/>
    <property type="molecule type" value="Genomic_DNA"/>
</dbReference>
<evidence type="ECO:0000256" key="3">
    <source>
        <dbReference type="ARBA" id="ARBA00022692"/>
    </source>
</evidence>
<comment type="similarity">
    <text evidence="2">Belongs to the major facilitator superfamily. Proton-dependent oligopeptide transporter (POT/PTR) (TC 2.A.17) family.</text>
</comment>
<evidence type="ECO:0000256" key="6">
    <source>
        <dbReference type="SAM" id="MobiDB-lite"/>
    </source>
</evidence>
<evidence type="ECO:0000256" key="7">
    <source>
        <dbReference type="SAM" id="Phobius"/>
    </source>
</evidence>